<feature type="compositionally biased region" description="Basic and acidic residues" evidence="5">
    <location>
        <begin position="84"/>
        <end position="94"/>
    </location>
</feature>
<dbReference type="InterPro" id="IPR007696">
    <property type="entry name" value="DNA_mismatch_repair_MutS_core"/>
</dbReference>
<evidence type="ECO:0000256" key="4">
    <source>
        <dbReference type="ARBA" id="ARBA00023125"/>
    </source>
</evidence>
<dbReference type="CDD" id="cd03281">
    <property type="entry name" value="ABC_MSH5_euk"/>
    <property type="match status" value="1"/>
</dbReference>
<comment type="similarity">
    <text evidence="1">Belongs to the DNA mismatch repair MutS family.</text>
</comment>
<evidence type="ECO:0000256" key="2">
    <source>
        <dbReference type="ARBA" id="ARBA00022741"/>
    </source>
</evidence>
<feature type="compositionally biased region" description="Polar residues" evidence="5">
    <location>
        <begin position="8"/>
        <end position="19"/>
    </location>
</feature>
<evidence type="ECO:0000256" key="5">
    <source>
        <dbReference type="SAM" id="MobiDB-lite"/>
    </source>
</evidence>
<dbReference type="InterPro" id="IPR000432">
    <property type="entry name" value="DNA_mismatch_repair_MutS_C"/>
</dbReference>
<feature type="compositionally biased region" description="Polar residues" evidence="5">
    <location>
        <begin position="57"/>
        <end position="66"/>
    </location>
</feature>
<keyword evidence="2" id="KW-0547">Nucleotide-binding</keyword>
<dbReference type="SUPFAM" id="SSF48334">
    <property type="entry name" value="DNA repair protein MutS, domain III"/>
    <property type="match status" value="1"/>
</dbReference>
<dbReference type="GO" id="GO:0005524">
    <property type="term" value="F:ATP binding"/>
    <property type="evidence" value="ECO:0007669"/>
    <property type="project" value="UniProtKB-KW"/>
</dbReference>
<dbReference type="InterPro" id="IPR036187">
    <property type="entry name" value="DNA_mismatch_repair_MutS_sf"/>
</dbReference>
<dbReference type="GO" id="GO:0030983">
    <property type="term" value="F:mismatched DNA binding"/>
    <property type="evidence" value="ECO:0007669"/>
    <property type="project" value="InterPro"/>
</dbReference>
<dbReference type="GO" id="GO:0005634">
    <property type="term" value="C:nucleus"/>
    <property type="evidence" value="ECO:0007669"/>
    <property type="project" value="TreeGrafter"/>
</dbReference>
<dbReference type="AlphaFoldDB" id="A0A1B9GU52"/>
<feature type="compositionally biased region" description="Low complexity" evidence="5">
    <location>
        <begin position="36"/>
        <end position="46"/>
    </location>
</feature>
<dbReference type="PROSITE" id="PS00486">
    <property type="entry name" value="DNA_MISMATCH_REPAIR_2"/>
    <property type="match status" value="1"/>
</dbReference>
<dbReference type="GO" id="GO:0140664">
    <property type="term" value="F:ATP-dependent DNA damage sensor activity"/>
    <property type="evidence" value="ECO:0007669"/>
    <property type="project" value="InterPro"/>
</dbReference>
<dbReference type="EMBL" id="KV700124">
    <property type="protein sequence ID" value="OCF34563.1"/>
    <property type="molecule type" value="Genomic_DNA"/>
</dbReference>
<evidence type="ECO:0000256" key="3">
    <source>
        <dbReference type="ARBA" id="ARBA00022840"/>
    </source>
</evidence>
<dbReference type="Pfam" id="PF05192">
    <property type="entry name" value="MutS_III"/>
    <property type="match status" value="1"/>
</dbReference>
<feature type="compositionally biased region" description="Basic and acidic residues" evidence="5">
    <location>
        <begin position="968"/>
        <end position="979"/>
    </location>
</feature>
<name>A0A1B9GU52_9TREE</name>
<evidence type="ECO:0000313" key="8">
    <source>
        <dbReference type="Proteomes" id="UP000092666"/>
    </source>
</evidence>
<evidence type="ECO:0000259" key="6">
    <source>
        <dbReference type="PROSITE" id="PS00486"/>
    </source>
</evidence>
<protein>
    <recommendedName>
        <fullName evidence="6">DNA mismatch repair proteins mutS family domain-containing protein</fullName>
    </recommendedName>
</protein>
<organism evidence="7 8">
    <name type="scientific">Kwoniella heveanensis BCC8398</name>
    <dbReference type="NCBI Taxonomy" id="1296120"/>
    <lineage>
        <taxon>Eukaryota</taxon>
        <taxon>Fungi</taxon>
        <taxon>Dikarya</taxon>
        <taxon>Basidiomycota</taxon>
        <taxon>Agaricomycotina</taxon>
        <taxon>Tremellomycetes</taxon>
        <taxon>Tremellales</taxon>
        <taxon>Cryptococcaceae</taxon>
        <taxon>Kwoniella</taxon>
    </lineage>
</organism>
<evidence type="ECO:0000313" key="7">
    <source>
        <dbReference type="EMBL" id="OCF34563.1"/>
    </source>
</evidence>
<dbReference type="Pfam" id="PF00488">
    <property type="entry name" value="MutS_V"/>
    <property type="match status" value="1"/>
</dbReference>
<dbReference type="SMART" id="SM00534">
    <property type="entry name" value="MUTSac"/>
    <property type="match status" value="1"/>
</dbReference>
<feature type="domain" description="DNA mismatch repair proteins mutS family" evidence="6">
    <location>
        <begin position="786"/>
        <end position="802"/>
    </location>
</feature>
<keyword evidence="8" id="KW-1185">Reference proteome</keyword>
<evidence type="ECO:0000256" key="1">
    <source>
        <dbReference type="ARBA" id="ARBA00006271"/>
    </source>
</evidence>
<dbReference type="Proteomes" id="UP000092666">
    <property type="component" value="Unassembled WGS sequence"/>
</dbReference>
<reference evidence="7 8" key="1">
    <citation type="submission" date="2013-07" db="EMBL/GenBank/DDBJ databases">
        <title>The Genome Sequence of Cryptococcus heveanensis BCC8398.</title>
        <authorList>
            <consortium name="The Broad Institute Genome Sequencing Platform"/>
            <person name="Cuomo C."/>
            <person name="Litvintseva A."/>
            <person name="Chen Y."/>
            <person name="Heitman J."/>
            <person name="Sun S."/>
            <person name="Springer D."/>
            <person name="Dromer F."/>
            <person name="Young S.K."/>
            <person name="Zeng Q."/>
            <person name="Gargeya S."/>
            <person name="Fitzgerald M."/>
            <person name="Abouelleil A."/>
            <person name="Alvarado L."/>
            <person name="Berlin A.M."/>
            <person name="Chapman S.B."/>
            <person name="Dewar J."/>
            <person name="Goldberg J."/>
            <person name="Griggs A."/>
            <person name="Gujja S."/>
            <person name="Hansen M."/>
            <person name="Howarth C."/>
            <person name="Imamovic A."/>
            <person name="Larimer J."/>
            <person name="McCowan C."/>
            <person name="Murphy C."/>
            <person name="Pearson M."/>
            <person name="Priest M."/>
            <person name="Roberts A."/>
            <person name="Saif S."/>
            <person name="Shea T."/>
            <person name="Sykes S."/>
            <person name="Wortman J."/>
            <person name="Nusbaum C."/>
            <person name="Birren B."/>
        </authorList>
    </citation>
    <scope>NUCLEOTIDE SEQUENCE [LARGE SCALE GENOMIC DNA]</scope>
    <source>
        <strain evidence="7 8">BCC8398</strain>
    </source>
</reference>
<gene>
    <name evidence="7" type="ORF">I316_03604</name>
</gene>
<dbReference type="GO" id="GO:0051026">
    <property type="term" value="P:chiasma assembly"/>
    <property type="evidence" value="ECO:0007669"/>
    <property type="project" value="TreeGrafter"/>
</dbReference>
<dbReference type="PANTHER" id="PTHR11361:SF20">
    <property type="entry name" value="MUTS PROTEIN HOMOLOG 5"/>
    <property type="match status" value="1"/>
</dbReference>
<dbReference type="Gene3D" id="1.10.1420.10">
    <property type="match status" value="1"/>
</dbReference>
<accession>A0A1B9GU52</accession>
<feature type="region of interest" description="Disordered" evidence="5">
    <location>
        <begin position="954"/>
        <end position="1010"/>
    </location>
</feature>
<dbReference type="OrthoDB" id="29596at2759"/>
<dbReference type="Gene3D" id="3.40.50.300">
    <property type="entry name" value="P-loop containing nucleotide triphosphate hydrolases"/>
    <property type="match status" value="1"/>
</dbReference>
<proteinExistence type="inferred from homology"/>
<dbReference type="InterPro" id="IPR045076">
    <property type="entry name" value="MutS"/>
</dbReference>
<keyword evidence="3" id="KW-0067">ATP-binding</keyword>
<reference evidence="8" key="2">
    <citation type="submission" date="2013-12" db="EMBL/GenBank/DDBJ databases">
        <title>Evolution of pathogenesis and genome organization in the Tremellales.</title>
        <authorList>
            <person name="Cuomo C."/>
            <person name="Litvintseva A."/>
            <person name="Heitman J."/>
            <person name="Chen Y."/>
            <person name="Sun S."/>
            <person name="Springer D."/>
            <person name="Dromer F."/>
            <person name="Young S."/>
            <person name="Zeng Q."/>
            <person name="Chapman S."/>
            <person name="Gujja S."/>
            <person name="Saif S."/>
            <person name="Birren B."/>
        </authorList>
    </citation>
    <scope>NUCLEOTIDE SEQUENCE [LARGE SCALE GENOMIC DNA]</scope>
    <source>
        <strain evidence="8">BCC8398</strain>
    </source>
</reference>
<feature type="region of interest" description="Disordered" evidence="5">
    <location>
        <begin position="1"/>
        <end position="94"/>
    </location>
</feature>
<dbReference type="SUPFAM" id="SSF52540">
    <property type="entry name" value="P-loop containing nucleoside triphosphate hydrolases"/>
    <property type="match status" value="1"/>
</dbReference>
<dbReference type="GO" id="GO:0006298">
    <property type="term" value="P:mismatch repair"/>
    <property type="evidence" value="ECO:0007669"/>
    <property type="project" value="InterPro"/>
</dbReference>
<dbReference type="PANTHER" id="PTHR11361">
    <property type="entry name" value="DNA MISMATCH REPAIR PROTEIN MUTS FAMILY MEMBER"/>
    <property type="match status" value="1"/>
</dbReference>
<keyword evidence="4" id="KW-0238">DNA-binding</keyword>
<dbReference type="InterPro" id="IPR027417">
    <property type="entry name" value="P-loop_NTPase"/>
</dbReference>
<dbReference type="SMART" id="SM00533">
    <property type="entry name" value="MUTSd"/>
    <property type="match status" value="1"/>
</dbReference>
<dbReference type="STRING" id="1296120.A0A1B9GU52"/>
<sequence length="1010" mass="112157">MSHRFKRPSSSQVTPSSIARETDASKRAKFRPSYTQQAGVQQRQEQAPLLFPPGSDVASQASSGSRFGQLHSAPLGGPTIGRVAAEEAGKERGSRVDMGRMERMMYSASERDEEDGEEPVEGHGEDVARKMTSRLIVLHAPSPGNLAGAWYDPEELKIEVLEDTKDTPSWDLATLVLEQVQPDVILMSTSTQLSLVDQVTKWGENATTRITMLRHNLCTISLAHSHLATIHLPDRSIPVFAPDGDESVSRDSQMGHEVEYREEGAGMGYHRLSLVKLGCWVDVTAPHAIICTGVLVAEVKKELANSLSGEAASVNGLPLTSLDSMNLEQHMQIDKDALTSLAIFDTEAHAFMHSDVQKQALSVYGLLNRTVTPLGRKLMHTWHLRPLLNLSDITARHDAVSLFSSPDVIPITHDLRKELKKIKNLDTIFTKLRDGSGKYSEWAGLRNSLTALETIKDTAASVTHLQKNDVLDKVSLDGEDSRLTLADSTVTKTSNFQVDWNESKSQSRMTIQWGVDEDLDRWRDEYAGDCSAHFTEVARHLSPRVPLGITRDISVLYITQIGFHVVLQIEGEDPPKIENWVKKFRIEDKIYYQCKETKDLDSHFGDIVNLIRGREVDIMQGVAEKVFEQEARVLAATEVVTELDCLLALAVSANQLDLHRPTMTNDRMLRIKNGRHLLYERTTERYIGNNTLLQGGKDGRYHSMMVVTGANGSGKSAYGKQASDVALIVFMAQIGSFVPAAEATIGVCDKIYTRLSTKESASRPGSAFMIDLGQVSQALRGATDRSLIILDEFGKGTISWDGVGLLTGVIEYLLSTCCPRTIVATHFHQLFNKSLLAEDQQVQFAHMKCMTAKDTNELHFLYKLVPQPCPTSYAAECALHHGVPKEIVDRARFVTECMANFQFHKIHDVHLTPQQVKEARRAEQIVKEFFLWEVDEESEDVQQVLIEMLEHIDMDGLDGNSSGEESGNEDRSRRARDTLEGGALAPKGHERKKVDDAMDGESLAPSDVTD</sequence>